<evidence type="ECO:0000256" key="2">
    <source>
        <dbReference type="ARBA" id="ARBA00022603"/>
    </source>
</evidence>
<keyword evidence="2" id="KW-0489">Methyltransferase</keyword>
<evidence type="ECO:0000256" key="6">
    <source>
        <dbReference type="SAM" id="MobiDB-lite"/>
    </source>
</evidence>
<dbReference type="FunFam" id="3.40.1280.30:FF:000001">
    <property type="entry name" value="tRNA methyltransferase 10 homolog A"/>
    <property type="match status" value="1"/>
</dbReference>
<gene>
    <name evidence="8" type="ORF">PLXY2_LOCUS1767</name>
</gene>
<comment type="catalytic activity">
    <reaction evidence="5">
        <text>guanosine(9) in tRNA + S-adenosyl-L-methionine = N(1)-methylguanosine(9) in tRNA + S-adenosyl-L-homocysteine + H(+)</text>
        <dbReference type="Rhea" id="RHEA:43156"/>
        <dbReference type="Rhea" id="RHEA-COMP:10367"/>
        <dbReference type="Rhea" id="RHEA-COMP:10368"/>
        <dbReference type="ChEBI" id="CHEBI:15378"/>
        <dbReference type="ChEBI" id="CHEBI:57856"/>
        <dbReference type="ChEBI" id="CHEBI:59789"/>
        <dbReference type="ChEBI" id="CHEBI:73542"/>
        <dbReference type="ChEBI" id="CHEBI:74269"/>
        <dbReference type="EC" id="2.1.1.221"/>
    </reaction>
</comment>
<dbReference type="GO" id="GO:0002939">
    <property type="term" value="P:tRNA N1-guanine methylation"/>
    <property type="evidence" value="ECO:0007669"/>
    <property type="project" value="TreeGrafter"/>
</dbReference>
<evidence type="ECO:0000256" key="3">
    <source>
        <dbReference type="ARBA" id="ARBA00022679"/>
    </source>
</evidence>
<keyword evidence="3" id="KW-0808">Transferase</keyword>
<accession>A0A8S4D7V8</accession>
<dbReference type="InterPro" id="IPR028564">
    <property type="entry name" value="MT_TRM10-typ"/>
</dbReference>
<dbReference type="GO" id="GO:0052905">
    <property type="term" value="F:tRNA (guanosine(9)-N1)-methyltransferase activity"/>
    <property type="evidence" value="ECO:0007669"/>
    <property type="project" value="UniProtKB-EC"/>
</dbReference>
<keyword evidence="9" id="KW-1185">Reference proteome</keyword>
<dbReference type="EMBL" id="CAJHNJ030000004">
    <property type="protein sequence ID" value="CAG9096691.1"/>
    <property type="molecule type" value="Genomic_DNA"/>
</dbReference>
<evidence type="ECO:0000256" key="1">
    <source>
        <dbReference type="ARBA" id="ARBA00012797"/>
    </source>
</evidence>
<evidence type="ECO:0000313" key="8">
    <source>
        <dbReference type="EMBL" id="CAG9096691.1"/>
    </source>
</evidence>
<dbReference type="PROSITE" id="PS51675">
    <property type="entry name" value="SAM_MT_TRM10"/>
    <property type="match status" value="1"/>
</dbReference>
<keyword evidence="4" id="KW-0949">S-adenosyl-L-methionine</keyword>
<evidence type="ECO:0000259" key="7">
    <source>
        <dbReference type="PROSITE" id="PS51675"/>
    </source>
</evidence>
<dbReference type="Proteomes" id="UP000653454">
    <property type="component" value="Unassembled WGS sequence"/>
</dbReference>
<feature type="compositionally biased region" description="Basic and acidic residues" evidence="6">
    <location>
        <begin position="1"/>
        <end position="17"/>
    </location>
</feature>
<feature type="region of interest" description="Disordered" evidence="6">
    <location>
        <begin position="1"/>
        <end position="22"/>
    </location>
</feature>
<feature type="domain" description="SAM-dependent MTase TRM10-type" evidence="7">
    <location>
        <begin position="100"/>
        <end position="288"/>
    </location>
</feature>
<evidence type="ECO:0000313" key="9">
    <source>
        <dbReference type="Proteomes" id="UP000653454"/>
    </source>
</evidence>
<dbReference type="CDD" id="cd18101">
    <property type="entry name" value="Trm10euk_A"/>
    <property type="match status" value="1"/>
</dbReference>
<dbReference type="PANTHER" id="PTHR13563:SF13">
    <property type="entry name" value="TRNA METHYLTRANSFERASE 10 HOMOLOG A"/>
    <property type="match status" value="1"/>
</dbReference>
<name>A0A8S4D7V8_PLUXY</name>
<dbReference type="AlphaFoldDB" id="A0A8S4D7V8"/>
<organism evidence="8 9">
    <name type="scientific">Plutella xylostella</name>
    <name type="common">Diamondback moth</name>
    <name type="synonym">Plutella maculipennis</name>
    <dbReference type="NCBI Taxonomy" id="51655"/>
    <lineage>
        <taxon>Eukaryota</taxon>
        <taxon>Metazoa</taxon>
        <taxon>Ecdysozoa</taxon>
        <taxon>Arthropoda</taxon>
        <taxon>Hexapoda</taxon>
        <taxon>Insecta</taxon>
        <taxon>Pterygota</taxon>
        <taxon>Neoptera</taxon>
        <taxon>Endopterygota</taxon>
        <taxon>Lepidoptera</taxon>
        <taxon>Glossata</taxon>
        <taxon>Ditrysia</taxon>
        <taxon>Yponomeutoidea</taxon>
        <taxon>Plutellidae</taxon>
        <taxon>Plutella</taxon>
    </lineage>
</organism>
<dbReference type="GO" id="GO:0005654">
    <property type="term" value="C:nucleoplasm"/>
    <property type="evidence" value="ECO:0007669"/>
    <property type="project" value="TreeGrafter"/>
</dbReference>
<proteinExistence type="predicted"/>
<dbReference type="InterPro" id="IPR007356">
    <property type="entry name" value="tRNA_m1G_MeTrfase_euk"/>
</dbReference>
<dbReference type="Gene3D" id="3.40.1280.30">
    <property type="match status" value="1"/>
</dbReference>
<protein>
    <recommendedName>
        <fullName evidence="1">tRNA (guanine(9)-N(1))-methyltransferase</fullName>
        <ecNumber evidence="1">2.1.1.221</ecNumber>
    </recommendedName>
</protein>
<evidence type="ECO:0000256" key="4">
    <source>
        <dbReference type="ARBA" id="ARBA00022691"/>
    </source>
</evidence>
<evidence type="ECO:0000256" key="5">
    <source>
        <dbReference type="ARBA" id="ARBA00048434"/>
    </source>
</evidence>
<dbReference type="InterPro" id="IPR038459">
    <property type="entry name" value="MT_TRM10-typ_sf"/>
</dbReference>
<comment type="caution">
    <text evidence="8">The sequence shown here is derived from an EMBL/GenBank/DDBJ whole genome shotgun (WGS) entry which is preliminary data.</text>
</comment>
<dbReference type="EC" id="2.1.1.221" evidence="1"/>
<dbReference type="PANTHER" id="PTHR13563">
    <property type="entry name" value="TRNA (GUANINE-9-) METHYLTRANSFERASE"/>
    <property type="match status" value="1"/>
</dbReference>
<dbReference type="GO" id="GO:0000049">
    <property type="term" value="F:tRNA binding"/>
    <property type="evidence" value="ECO:0007669"/>
    <property type="project" value="TreeGrafter"/>
</dbReference>
<reference evidence="8" key="1">
    <citation type="submission" date="2020-11" db="EMBL/GenBank/DDBJ databases">
        <authorList>
            <person name="Whiteford S."/>
        </authorList>
    </citation>
    <scope>NUCLEOTIDE SEQUENCE</scope>
</reference>
<sequence length="319" mass="37223">MVENKDVSGTEEVHKVSEEDEKNVHQISLFDISIDPGLKDDEGNELPRPYNKSQMRKWLKKVKWENRKSEKRAKEKARAKERRAQARISNIDLGPSRKCLKKMKMEKVKKNIGLIIDLSFDHLMIEKNRFKVIKQILRCYSINRRSETPLQMYVTSFGERTKMEIARHNGYEHWDMVFHEKPYLDIFPKEKLCYLTSESENVIESFDDDTIYIIGGLVDHNEHKGLCYKIAQEQGIQHGQLPLDKYVNMKTRKVLTIDHVFEIVLKISEGMSWQDTLLKVLPERKGALVCDTPVDSTCTTNLTLSNDSDYKTSEVQNLD</sequence>